<evidence type="ECO:0000256" key="1">
    <source>
        <dbReference type="SAM" id="Phobius"/>
    </source>
</evidence>
<feature type="non-terminal residue" evidence="2">
    <location>
        <position position="86"/>
    </location>
</feature>
<gene>
    <name evidence="2" type="ORF">S01H1_35766</name>
</gene>
<feature type="transmembrane region" description="Helical" evidence="1">
    <location>
        <begin position="42"/>
        <end position="65"/>
    </location>
</feature>
<proteinExistence type="predicted"/>
<keyword evidence="1" id="KW-0812">Transmembrane</keyword>
<evidence type="ECO:0008006" key="3">
    <source>
        <dbReference type="Google" id="ProtNLM"/>
    </source>
</evidence>
<keyword evidence="1" id="KW-0472">Membrane</keyword>
<protein>
    <recommendedName>
        <fullName evidence="3">Permease</fullName>
    </recommendedName>
</protein>
<dbReference type="AlphaFoldDB" id="X0VLI8"/>
<organism evidence="2">
    <name type="scientific">marine sediment metagenome</name>
    <dbReference type="NCBI Taxonomy" id="412755"/>
    <lineage>
        <taxon>unclassified sequences</taxon>
        <taxon>metagenomes</taxon>
        <taxon>ecological metagenomes</taxon>
    </lineage>
</organism>
<reference evidence="2" key="1">
    <citation type="journal article" date="2014" name="Front. Microbiol.">
        <title>High frequency of phylogenetically diverse reductive dehalogenase-homologous genes in deep subseafloor sedimentary metagenomes.</title>
        <authorList>
            <person name="Kawai M."/>
            <person name="Futagami T."/>
            <person name="Toyoda A."/>
            <person name="Takaki Y."/>
            <person name="Nishi S."/>
            <person name="Hori S."/>
            <person name="Arai W."/>
            <person name="Tsubouchi T."/>
            <person name="Morono Y."/>
            <person name="Uchiyama I."/>
            <person name="Ito T."/>
            <person name="Fujiyama A."/>
            <person name="Inagaki F."/>
            <person name="Takami H."/>
        </authorList>
    </citation>
    <scope>NUCLEOTIDE SEQUENCE</scope>
    <source>
        <strain evidence="2">Expedition CK06-06</strain>
    </source>
</reference>
<dbReference type="EMBL" id="BARS01022362">
    <property type="protein sequence ID" value="GAG13358.1"/>
    <property type="molecule type" value="Genomic_DNA"/>
</dbReference>
<keyword evidence="1" id="KW-1133">Transmembrane helix</keyword>
<comment type="caution">
    <text evidence="2">The sequence shown here is derived from an EMBL/GenBank/DDBJ whole genome shotgun (WGS) entry which is preliminary data.</text>
</comment>
<sequence length="86" mass="9076">MRKWKPYWTTLTLTGVALVLAAVALGQGGSSMVFDGLVSGGQTLFSAIPLLLAAFLLAGLVQTLVSREVVERWLGSSSGWRGIILA</sequence>
<evidence type="ECO:0000313" key="2">
    <source>
        <dbReference type="EMBL" id="GAG13358.1"/>
    </source>
</evidence>
<name>X0VLI8_9ZZZZ</name>
<accession>X0VLI8</accession>